<reference evidence="3 4" key="1">
    <citation type="submission" date="2019-10" db="EMBL/GenBank/DDBJ databases">
        <title>Rubrobacter sp nov SCSIO 52915 isolated from a deep-sea sediment in the South China Sea.</title>
        <authorList>
            <person name="Chen R.W."/>
        </authorList>
    </citation>
    <scope>NUCLEOTIDE SEQUENCE [LARGE SCALE GENOMIC DNA]</scope>
    <source>
        <strain evidence="3 4">SCSIO 52915</strain>
    </source>
</reference>
<dbReference type="KEGG" id="rmar:GBA65_08380"/>
<dbReference type="Proteomes" id="UP000502706">
    <property type="component" value="Chromosome"/>
</dbReference>
<protein>
    <submittedName>
        <fullName evidence="3">Uncharacterized protein</fullName>
    </submittedName>
</protein>
<evidence type="ECO:0000313" key="3">
    <source>
        <dbReference type="EMBL" id="QIN78535.1"/>
    </source>
</evidence>
<gene>
    <name evidence="3" type="ORF">GBA65_08380</name>
</gene>
<feature type="transmembrane region" description="Helical" evidence="2">
    <location>
        <begin position="142"/>
        <end position="166"/>
    </location>
</feature>
<accession>A0A6G8PWI2</accession>
<keyword evidence="2" id="KW-1133">Transmembrane helix</keyword>
<dbReference type="AlphaFoldDB" id="A0A6G8PWI2"/>
<keyword evidence="4" id="KW-1185">Reference proteome</keyword>
<evidence type="ECO:0000313" key="4">
    <source>
        <dbReference type="Proteomes" id="UP000502706"/>
    </source>
</evidence>
<organism evidence="3 4">
    <name type="scientific">Rubrobacter marinus</name>
    <dbReference type="NCBI Taxonomy" id="2653852"/>
    <lineage>
        <taxon>Bacteria</taxon>
        <taxon>Bacillati</taxon>
        <taxon>Actinomycetota</taxon>
        <taxon>Rubrobacteria</taxon>
        <taxon>Rubrobacterales</taxon>
        <taxon>Rubrobacteraceae</taxon>
        <taxon>Rubrobacter</taxon>
    </lineage>
</organism>
<dbReference type="EMBL" id="CP045121">
    <property type="protein sequence ID" value="QIN78535.1"/>
    <property type="molecule type" value="Genomic_DNA"/>
</dbReference>
<dbReference type="RefSeq" id="WP_166396215.1">
    <property type="nucleotide sequence ID" value="NZ_CP045121.1"/>
</dbReference>
<feature type="transmembrane region" description="Helical" evidence="2">
    <location>
        <begin position="173"/>
        <end position="195"/>
    </location>
</feature>
<sequence length="243" mass="24465">MEKEQQQVTGGERVAENAGSRPGGPTVEEAGLGVRLLRVAWVAILLGFAMEAVLLLVATGFFGSIPSLGQLVADLLKNVSWSVVVCSGLALGQTISRIKVPAMGVLGLLAAPLAFEVARVLHKGTLQALVATGDASGGSAEVSPVLLALVKGIEYGCLGLAVAWIGGRPWGGLLAHVGVGLAAGVVFGGVILAMTSAAMPQPSGARLVPLAVNEVLFPVGCALVLFSAGALGQKLSGREQDAS</sequence>
<keyword evidence="2" id="KW-0812">Transmembrane</keyword>
<feature type="transmembrane region" description="Helical" evidence="2">
    <location>
        <begin position="39"/>
        <end position="63"/>
    </location>
</feature>
<feature type="region of interest" description="Disordered" evidence="1">
    <location>
        <begin position="1"/>
        <end position="26"/>
    </location>
</feature>
<proteinExistence type="predicted"/>
<evidence type="ECO:0000256" key="2">
    <source>
        <dbReference type="SAM" id="Phobius"/>
    </source>
</evidence>
<evidence type="ECO:0000256" key="1">
    <source>
        <dbReference type="SAM" id="MobiDB-lite"/>
    </source>
</evidence>
<feature type="transmembrane region" description="Helical" evidence="2">
    <location>
        <begin position="215"/>
        <end position="232"/>
    </location>
</feature>
<name>A0A6G8PWI2_9ACTN</name>
<keyword evidence="2" id="KW-0472">Membrane</keyword>